<protein>
    <submittedName>
        <fullName evidence="2">Uncharacterized protein</fullName>
    </submittedName>
</protein>
<evidence type="ECO:0000313" key="3">
    <source>
        <dbReference type="Proteomes" id="UP000318081"/>
    </source>
</evidence>
<keyword evidence="3" id="KW-1185">Reference proteome</keyword>
<gene>
    <name evidence="2" type="ORF">TBK1r_79270</name>
</gene>
<feature type="compositionally biased region" description="Polar residues" evidence="1">
    <location>
        <begin position="103"/>
        <end position="115"/>
    </location>
</feature>
<evidence type="ECO:0000256" key="1">
    <source>
        <dbReference type="SAM" id="MobiDB-lite"/>
    </source>
</evidence>
<name>A0ABX5Y519_9BACT</name>
<proteinExistence type="predicted"/>
<dbReference type="EMBL" id="CP036432">
    <property type="protein sequence ID" value="QDV88892.1"/>
    <property type="molecule type" value="Genomic_DNA"/>
</dbReference>
<organism evidence="2 3">
    <name type="scientific">Stieleria magnilauensis</name>
    <dbReference type="NCBI Taxonomy" id="2527963"/>
    <lineage>
        <taxon>Bacteria</taxon>
        <taxon>Pseudomonadati</taxon>
        <taxon>Planctomycetota</taxon>
        <taxon>Planctomycetia</taxon>
        <taxon>Pirellulales</taxon>
        <taxon>Pirellulaceae</taxon>
        <taxon>Stieleria</taxon>
    </lineage>
</organism>
<dbReference type="Proteomes" id="UP000318081">
    <property type="component" value="Chromosome"/>
</dbReference>
<evidence type="ECO:0000313" key="2">
    <source>
        <dbReference type="EMBL" id="QDV88892.1"/>
    </source>
</evidence>
<feature type="region of interest" description="Disordered" evidence="1">
    <location>
        <begin position="103"/>
        <end position="126"/>
    </location>
</feature>
<reference evidence="2 3" key="1">
    <citation type="submission" date="2019-02" db="EMBL/GenBank/DDBJ databases">
        <title>Deep-cultivation of Planctomycetes and their phenomic and genomic characterization uncovers novel biology.</title>
        <authorList>
            <person name="Wiegand S."/>
            <person name="Jogler M."/>
            <person name="Boedeker C."/>
            <person name="Pinto D."/>
            <person name="Vollmers J."/>
            <person name="Rivas-Marin E."/>
            <person name="Kohn T."/>
            <person name="Peeters S.H."/>
            <person name="Heuer A."/>
            <person name="Rast P."/>
            <person name="Oberbeckmann S."/>
            <person name="Bunk B."/>
            <person name="Jeske O."/>
            <person name="Meyerdierks A."/>
            <person name="Storesund J.E."/>
            <person name="Kallscheuer N."/>
            <person name="Luecker S."/>
            <person name="Lage O.M."/>
            <person name="Pohl T."/>
            <person name="Merkel B.J."/>
            <person name="Hornburger P."/>
            <person name="Mueller R.-W."/>
            <person name="Bruemmer F."/>
            <person name="Labrenz M."/>
            <person name="Spormann A.M."/>
            <person name="Op den Camp H."/>
            <person name="Overmann J."/>
            <person name="Amann R."/>
            <person name="Jetten M.S.M."/>
            <person name="Mascher T."/>
            <person name="Medema M.H."/>
            <person name="Devos D.P."/>
            <person name="Kaster A.-K."/>
            <person name="Ovreas L."/>
            <person name="Rohde M."/>
            <person name="Galperin M.Y."/>
            <person name="Jogler C."/>
        </authorList>
    </citation>
    <scope>NUCLEOTIDE SEQUENCE [LARGE SCALE GENOMIC DNA]</scope>
    <source>
        <strain evidence="2 3">TBK1r</strain>
    </source>
</reference>
<sequence>MKWRERPACEIRSAPADPRPRNGTAHANLAKTRRKCQHEVTTTSSANRPKWRKLPACEIRAASADPQHVTRISTSIVRPPNFRPLCGPNPRVHAAKIQLISNHTPSLGSVPTHTNRGPHEPGSVPESISGVCPRIDLWGLSPNRSLGSVPESISGVCPRIDLWGLSPNRSFDSNLTEPAPGSVPAHGSGVCPRMDLGSVPGWSGGG</sequence>
<accession>A0ABX5Y519</accession>
<feature type="region of interest" description="Disordered" evidence="1">
    <location>
        <begin position="1"/>
        <end position="48"/>
    </location>
</feature>